<keyword evidence="3" id="KW-1185">Reference proteome</keyword>
<reference evidence="2" key="1">
    <citation type="journal article" date="2016" name="Virol. J.">
        <title>Identification and genomic characterization of a novel species of feline anellovirus.</title>
        <authorList>
            <person name="Zhang W."/>
            <person name="Wang H."/>
            <person name="Wang Y."/>
            <person name="Liu Z."/>
            <person name="Li J."/>
            <person name="Guo L."/>
            <person name="Yang S."/>
            <person name="Shen Q."/>
            <person name="Zhao X."/>
            <person name="Cui L."/>
            <person name="Hua X."/>
        </authorList>
    </citation>
    <scope>NUCLEOTIDE SEQUENCE</scope>
    <source>
        <strain evidence="2">FelineAV621</strain>
    </source>
</reference>
<protein>
    <submittedName>
        <fullName evidence="2">ORF3</fullName>
    </submittedName>
</protein>
<evidence type="ECO:0000256" key="1">
    <source>
        <dbReference type="SAM" id="MobiDB-lite"/>
    </source>
</evidence>
<evidence type="ECO:0000313" key="2">
    <source>
        <dbReference type="EMBL" id="ANK58167.1"/>
    </source>
</evidence>
<dbReference type="GeneID" id="80534992"/>
<dbReference type="RefSeq" id="YP_010797265.1">
    <property type="nucleotide sequence ID" value="NC_076153.1"/>
</dbReference>
<dbReference type="EMBL" id="KX262893">
    <property type="protein sequence ID" value="ANK58167.1"/>
    <property type="molecule type" value="Genomic_DNA"/>
</dbReference>
<name>A0A1S5RAQ5_9VIRU</name>
<feature type="region of interest" description="Disordered" evidence="1">
    <location>
        <begin position="75"/>
        <end position="110"/>
    </location>
</feature>
<sequence length="147" mass="16583">MLSIRGHQPLPIRRPYYKTKITSTPCSIFCRTSSTPRNSTPTRSLEEIARNRRRAVAKRKQSILRRCLSCVVRHAERRGRGDGPRPAQDSTTSTEAPPTPETRRRQVAAAQARDLQLSYLVSCLYPKGGLTGSQQHRAKNKLKNLGF</sequence>
<accession>A0A1S5RAQ5</accession>
<dbReference type="Proteomes" id="UP000676615">
    <property type="component" value="Segment"/>
</dbReference>
<proteinExistence type="predicted"/>
<organism evidence="2">
    <name type="scientific">Feline anellovirus</name>
    <dbReference type="NCBI Taxonomy" id="1861840"/>
    <lineage>
        <taxon>Viruses</taxon>
        <taxon>Monodnaviria</taxon>
        <taxon>Shotokuvirae</taxon>
        <taxon>Commensaviricota</taxon>
        <taxon>Cardeaviricetes</taxon>
        <taxon>Sanitavirales</taxon>
        <taxon>Anelloviridae</taxon>
        <taxon>Tettorquevirus</taxon>
        <taxon>Tettorquevirus felid6</taxon>
    </lineage>
</organism>
<evidence type="ECO:0000313" key="3">
    <source>
        <dbReference type="Proteomes" id="UP000676615"/>
    </source>
</evidence>
<dbReference type="KEGG" id="vg:80534992"/>
<feature type="compositionally biased region" description="Low complexity" evidence="1">
    <location>
        <begin position="32"/>
        <end position="43"/>
    </location>
</feature>
<feature type="region of interest" description="Disordered" evidence="1">
    <location>
        <begin position="32"/>
        <end position="56"/>
    </location>
</feature>